<keyword evidence="1" id="KW-0677">Repeat</keyword>
<proteinExistence type="predicted"/>
<reference evidence="4" key="1">
    <citation type="submission" date="2018-05" db="EMBL/GenBank/DDBJ databases">
        <title>Draft genome sequence of Stemphylium lycopersici strain CIDEFI 213.</title>
        <authorList>
            <person name="Medina R."/>
            <person name="Franco M.E.E."/>
            <person name="Lucentini C.G."/>
            <person name="Saparrat M.C.N."/>
            <person name="Balatti P.A."/>
        </authorList>
    </citation>
    <scope>NUCLEOTIDE SEQUENCE [LARGE SCALE GENOMIC DNA]</scope>
    <source>
        <strain evidence="4">CIDEFI 213</strain>
    </source>
</reference>
<dbReference type="Pfam" id="PF24681">
    <property type="entry name" value="Kelch_KLHDC2_KLHL20_DRC7"/>
    <property type="match status" value="1"/>
</dbReference>
<protein>
    <submittedName>
        <fullName evidence="3">Galactose oxidase</fullName>
    </submittedName>
</protein>
<dbReference type="Proteomes" id="UP000249619">
    <property type="component" value="Unassembled WGS sequence"/>
</dbReference>
<keyword evidence="2" id="KW-0408">Iron</keyword>
<organism evidence="3 4">
    <name type="scientific">Stemphylium lycopersici</name>
    <name type="common">Tomato gray leaf spot disease fungus</name>
    <name type="synonym">Thyrospora lycopersici</name>
    <dbReference type="NCBI Taxonomy" id="183478"/>
    <lineage>
        <taxon>Eukaryota</taxon>
        <taxon>Fungi</taxon>
        <taxon>Dikarya</taxon>
        <taxon>Ascomycota</taxon>
        <taxon>Pezizomycotina</taxon>
        <taxon>Dothideomycetes</taxon>
        <taxon>Pleosporomycetidae</taxon>
        <taxon>Pleosporales</taxon>
        <taxon>Pleosporineae</taxon>
        <taxon>Pleosporaceae</taxon>
        <taxon>Stemphylium</taxon>
    </lineage>
</organism>
<evidence type="ECO:0000256" key="1">
    <source>
        <dbReference type="ARBA" id="ARBA00022737"/>
    </source>
</evidence>
<dbReference type="InterPro" id="IPR015915">
    <property type="entry name" value="Kelch-typ_b-propeller"/>
</dbReference>
<keyword evidence="4" id="KW-1185">Reference proteome</keyword>
<dbReference type="STRING" id="183478.A0A364N6G2"/>
<dbReference type="GO" id="GO:0019760">
    <property type="term" value="P:glucosinolate metabolic process"/>
    <property type="evidence" value="ECO:0007669"/>
    <property type="project" value="UniProtKB-ARBA"/>
</dbReference>
<evidence type="ECO:0000313" key="4">
    <source>
        <dbReference type="Proteomes" id="UP000249619"/>
    </source>
</evidence>
<dbReference type="EMBL" id="QGDH01000044">
    <property type="protein sequence ID" value="RAR12856.1"/>
    <property type="molecule type" value="Genomic_DNA"/>
</dbReference>
<comment type="caution">
    <text evidence="3">The sequence shown here is derived from an EMBL/GenBank/DDBJ whole genome shotgun (WGS) entry which is preliminary data.</text>
</comment>
<evidence type="ECO:0000256" key="2">
    <source>
        <dbReference type="ARBA" id="ARBA00023004"/>
    </source>
</evidence>
<accession>A0A364N6G2</accession>
<name>A0A364N6G2_STELY</name>
<dbReference type="Gene3D" id="2.120.10.80">
    <property type="entry name" value="Kelch-type beta propeller"/>
    <property type="match status" value="2"/>
</dbReference>
<dbReference type="SUPFAM" id="SSF117281">
    <property type="entry name" value="Kelch motif"/>
    <property type="match status" value="1"/>
</dbReference>
<dbReference type="PANTHER" id="PTHR47435">
    <property type="entry name" value="KELCH REPEAT PROTEIN (AFU_ORTHOLOGUE AFUA_5G12780)"/>
    <property type="match status" value="1"/>
</dbReference>
<evidence type="ECO:0000313" key="3">
    <source>
        <dbReference type="EMBL" id="RAR12856.1"/>
    </source>
</evidence>
<gene>
    <name evidence="3" type="ORF">DDE83_003775</name>
</gene>
<dbReference type="AlphaFoldDB" id="A0A364N6G2"/>
<dbReference type="PANTHER" id="PTHR47435:SF4">
    <property type="entry name" value="KELCH REPEAT PROTEIN (AFU_ORTHOLOGUE AFUA_5G12780)"/>
    <property type="match status" value="1"/>
</dbReference>
<sequence length="343" mass="37355">MPLRGMPISTLKGSWKRLVDDERLRRSSQVISVIDSNVYIFGGELKPREPIDDKVHIFPLKSNAAGLETKSTSSAPIPRVGSASAVLGGKMYLFSGRGGIDMAPINEDGALWCYDPASSSWSKIMPADSSAPLPPPRSYHCSTSDGKETFFLHAGCPANGRLSDLWMFNINSRTWTQASDAPAPQRGGTSIAYNDGKLYRMNGFDGNTEQGGSIDIFDIANNTWSTDTFKADGNDGPQARSVCALLPVKLARKDKLLTLFGEHDPSSLGHAGAGKMLSDVWIYDISEKWWTQLHPDGSDGKPDPRGWFDADVVKAETGNDSIIVHGGLGENNERLTDMWQLSF</sequence>